<reference evidence="4" key="1">
    <citation type="submission" date="2020-11" db="EMBL/GenBank/DDBJ databases">
        <authorList>
            <consortium name="DOE Joint Genome Institute"/>
            <person name="Ahrendt S."/>
            <person name="Riley R."/>
            <person name="Andreopoulos W."/>
            <person name="Labutti K."/>
            <person name="Pangilinan J."/>
            <person name="Ruiz-Duenas F.J."/>
            <person name="Barrasa J.M."/>
            <person name="Sanchez-Garcia M."/>
            <person name="Camarero S."/>
            <person name="Miyauchi S."/>
            <person name="Serrano A."/>
            <person name="Linde D."/>
            <person name="Babiker R."/>
            <person name="Drula E."/>
            <person name="Ayuso-Fernandez I."/>
            <person name="Pacheco R."/>
            <person name="Padilla G."/>
            <person name="Ferreira P."/>
            <person name="Barriuso J."/>
            <person name="Kellner H."/>
            <person name="Castanera R."/>
            <person name="Alfaro M."/>
            <person name="Ramirez L."/>
            <person name="Pisabarro A.G."/>
            <person name="Kuo A."/>
            <person name="Tritt A."/>
            <person name="Lipzen A."/>
            <person name="He G."/>
            <person name="Yan M."/>
            <person name="Ng V."/>
            <person name="Cullen D."/>
            <person name="Martin F."/>
            <person name="Rosso M.-N."/>
            <person name="Henrissat B."/>
            <person name="Hibbett D."/>
            <person name="Martinez A.T."/>
            <person name="Grigoriev I.V."/>
        </authorList>
    </citation>
    <scope>NUCLEOTIDE SEQUENCE</scope>
    <source>
        <strain evidence="4">CBS 247.69</strain>
    </source>
</reference>
<sequence length="330" mass="36601">MAAAPPPVVLLVGPILVGVCLNWLLWGILTVQVYYYTMFFKDSIKLKSLVYGLYIADSAQTMIAMHSGFRILCTHWGNINAVISPGWTFCVVPIFSGIISFPVQAFFAHRIWGLRKSYRSKTTTMIFNVVIVFILACAAMQAISSIITGGQLIVINDIQRFSELNTVISIWLAGSCVCDITITLTMLVLLRKVGKKTQWHHTKSVINNLIQQTVETGLVTTVTALLELIFFLAEQNTSLHTTMAYMLAKLYTNTLMATLNSRIQNRATNEHAMALRSSGQNSSGGGIDTRHNRSVLQPGHMTGPQTVIQVDKIHQLHRDELSVRLVSFAS</sequence>
<dbReference type="EMBL" id="MU150239">
    <property type="protein sequence ID" value="KAF9466963.1"/>
    <property type="molecule type" value="Genomic_DNA"/>
</dbReference>
<feature type="transmembrane region" description="Helical" evidence="2">
    <location>
        <begin position="48"/>
        <end position="66"/>
    </location>
</feature>
<keyword evidence="2" id="KW-0472">Membrane</keyword>
<feature type="transmembrane region" description="Helical" evidence="2">
    <location>
        <begin position="15"/>
        <end position="36"/>
    </location>
</feature>
<keyword evidence="2" id="KW-0812">Transmembrane</keyword>
<keyword evidence="2" id="KW-1133">Transmembrane helix</keyword>
<dbReference type="InterPro" id="IPR045339">
    <property type="entry name" value="DUF6534"/>
</dbReference>
<dbReference type="Proteomes" id="UP000807353">
    <property type="component" value="Unassembled WGS sequence"/>
</dbReference>
<evidence type="ECO:0000259" key="3">
    <source>
        <dbReference type="Pfam" id="PF20152"/>
    </source>
</evidence>
<dbReference type="AlphaFoldDB" id="A0A9P5YDP2"/>
<dbReference type="PANTHER" id="PTHR40465:SF1">
    <property type="entry name" value="DUF6534 DOMAIN-CONTAINING PROTEIN"/>
    <property type="match status" value="1"/>
</dbReference>
<dbReference type="OrthoDB" id="3262409at2759"/>
<feature type="transmembrane region" description="Helical" evidence="2">
    <location>
        <begin position="127"/>
        <end position="148"/>
    </location>
</feature>
<proteinExistence type="predicted"/>
<gene>
    <name evidence="4" type="ORF">BDZ94DRAFT_1305826</name>
</gene>
<name>A0A9P5YDP2_9AGAR</name>
<feature type="domain" description="DUF6534" evidence="3">
    <location>
        <begin position="175"/>
        <end position="262"/>
    </location>
</feature>
<evidence type="ECO:0000313" key="5">
    <source>
        <dbReference type="Proteomes" id="UP000807353"/>
    </source>
</evidence>
<organism evidence="4 5">
    <name type="scientific">Collybia nuda</name>
    <dbReference type="NCBI Taxonomy" id="64659"/>
    <lineage>
        <taxon>Eukaryota</taxon>
        <taxon>Fungi</taxon>
        <taxon>Dikarya</taxon>
        <taxon>Basidiomycota</taxon>
        <taxon>Agaricomycotina</taxon>
        <taxon>Agaricomycetes</taxon>
        <taxon>Agaricomycetidae</taxon>
        <taxon>Agaricales</taxon>
        <taxon>Tricholomatineae</taxon>
        <taxon>Clitocybaceae</taxon>
        <taxon>Collybia</taxon>
    </lineage>
</organism>
<evidence type="ECO:0000256" key="1">
    <source>
        <dbReference type="SAM" id="MobiDB-lite"/>
    </source>
</evidence>
<accession>A0A9P5YDP2</accession>
<feature type="transmembrane region" description="Helical" evidence="2">
    <location>
        <begin position="168"/>
        <end position="190"/>
    </location>
</feature>
<evidence type="ECO:0000256" key="2">
    <source>
        <dbReference type="SAM" id="Phobius"/>
    </source>
</evidence>
<dbReference type="PANTHER" id="PTHR40465">
    <property type="entry name" value="CHROMOSOME 1, WHOLE GENOME SHOTGUN SEQUENCE"/>
    <property type="match status" value="1"/>
</dbReference>
<feature type="transmembrane region" description="Helical" evidence="2">
    <location>
        <begin position="86"/>
        <end position="107"/>
    </location>
</feature>
<protein>
    <recommendedName>
        <fullName evidence="3">DUF6534 domain-containing protein</fullName>
    </recommendedName>
</protein>
<feature type="region of interest" description="Disordered" evidence="1">
    <location>
        <begin position="276"/>
        <end position="300"/>
    </location>
</feature>
<comment type="caution">
    <text evidence="4">The sequence shown here is derived from an EMBL/GenBank/DDBJ whole genome shotgun (WGS) entry which is preliminary data.</text>
</comment>
<dbReference type="Pfam" id="PF20152">
    <property type="entry name" value="DUF6534"/>
    <property type="match status" value="1"/>
</dbReference>
<keyword evidence="5" id="KW-1185">Reference proteome</keyword>
<evidence type="ECO:0000313" key="4">
    <source>
        <dbReference type="EMBL" id="KAF9466963.1"/>
    </source>
</evidence>